<keyword evidence="6 11" id="KW-0812">Transmembrane</keyword>
<dbReference type="EMBL" id="JAUCMV010000001">
    <property type="protein sequence ID" value="KAK0426608.1"/>
    <property type="molecule type" value="Genomic_DNA"/>
</dbReference>
<feature type="transmembrane region" description="Helical" evidence="11">
    <location>
        <begin position="482"/>
        <end position="507"/>
    </location>
</feature>
<evidence type="ECO:0000256" key="1">
    <source>
        <dbReference type="ARBA" id="ARBA00004167"/>
    </source>
</evidence>
<dbReference type="PANTHER" id="PTHR48043">
    <property type="entry name" value="EG:EG0003.4 PROTEIN-RELATED"/>
    <property type="match status" value="1"/>
</dbReference>
<dbReference type="AlphaFoldDB" id="A0AA39ILP5"/>
<keyword evidence="4" id="KW-0328">Glycosyltransferase</keyword>
<protein>
    <recommendedName>
        <fullName evidence="3">glucuronosyltransferase</fullName>
        <ecNumber evidence="3">2.4.1.17</ecNumber>
    </recommendedName>
</protein>
<comment type="similarity">
    <text evidence="2">Belongs to the UDP-glycosyltransferase family.</text>
</comment>
<keyword evidence="5" id="KW-0808">Transferase</keyword>
<dbReference type="SUPFAM" id="SSF53756">
    <property type="entry name" value="UDP-Glycosyltransferase/glycogen phosphorylase"/>
    <property type="match status" value="1"/>
</dbReference>
<evidence type="ECO:0000256" key="5">
    <source>
        <dbReference type="ARBA" id="ARBA00022679"/>
    </source>
</evidence>
<comment type="subcellular location">
    <subcellularLocation>
        <location evidence="1">Membrane</location>
        <topology evidence="1">Single-pass membrane protein</topology>
    </subcellularLocation>
</comment>
<keyword evidence="7 12" id="KW-0732">Signal</keyword>
<organism evidence="13 14">
    <name type="scientific">Steinernema hermaphroditum</name>
    <dbReference type="NCBI Taxonomy" id="289476"/>
    <lineage>
        <taxon>Eukaryota</taxon>
        <taxon>Metazoa</taxon>
        <taxon>Ecdysozoa</taxon>
        <taxon>Nematoda</taxon>
        <taxon>Chromadorea</taxon>
        <taxon>Rhabditida</taxon>
        <taxon>Tylenchina</taxon>
        <taxon>Panagrolaimomorpha</taxon>
        <taxon>Strongyloidoidea</taxon>
        <taxon>Steinernematidae</taxon>
        <taxon>Steinernema</taxon>
    </lineage>
</organism>
<evidence type="ECO:0000256" key="10">
    <source>
        <dbReference type="ARBA" id="ARBA00047475"/>
    </source>
</evidence>
<feature type="signal peptide" evidence="12">
    <location>
        <begin position="1"/>
        <end position="16"/>
    </location>
</feature>
<comment type="catalytic activity">
    <reaction evidence="10">
        <text>glucuronate acceptor + UDP-alpha-D-glucuronate = acceptor beta-D-glucuronoside + UDP + H(+)</text>
        <dbReference type="Rhea" id="RHEA:21032"/>
        <dbReference type="ChEBI" id="CHEBI:15378"/>
        <dbReference type="ChEBI" id="CHEBI:58052"/>
        <dbReference type="ChEBI" id="CHEBI:58223"/>
        <dbReference type="ChEBI" id="CHEBI:132367"/>
        <dbReference type="ChEBI" id="CHEBI:132368"/>
        <dbReference type="EC" id="2.4.1.17"/>
    </reaction>
</comment>
<dbReference type="Pfam" id="PF00201">
    <property type="entry name" value="UDPGT"/>
    <property type="match status" value="1"/>
</dbReference>
<evidence type="ECO:0000256" key="6">
    <source>
        <dbReference type="ARBA" id="ARBA00022692"/>
    </source>
</evidence>
<keyword evidence="8 11" id="KW-1133">Transmembrane helix</keyword>
<evidence type="ECO:0000256" key="2">
    <source>
        <dbReference type="ARBA" id="ARBA00009995"/>
    </source>
</evidence>
<dbReference type="FunFam" id="3.40.50.2000:FF:000038">
    <property type="entry name" value="UDP-GlucuronosylTransferase"/>
    <property type="match status" value="1"/>
</dbReference>
<reference evidence="13" key="1">
    <citation type="submission" date="2023-06" db="EMBL/GenBank/DDBJ databases">
        <title>Genomic analysis of the entomopathogenic nematode Steinernema hermaphroditum.</title>
        <authorList>
            <person name="Schwarz E.M."/>
            <person name="Heppert J.K."/>
            <person name="Baniya A."/>
            <person name="Schwartz H.T."/>
            <person name="Tan C.-H."/>
            <person name="Antoshechkin I."/>
            <person name="Sternberg P.W."/>
            <person name="Goodrich-Blair H."/>
            <person name="Dillman A.R."/>
        </authorList>
    </citation>
    <scope>NUCLEOTIDE SEQUENCE</scope>
    <source>
        <strain evidence="13">PS9179</strain>
        <tissue evidence="13">Whole animal</tissue>
    </source>
</reference>
<evidence type="ECO:0000256" key="8">
    <source>
        <dbReference type="ARBA" id="ARBA00022989"/>
    </source>
</evidence>
<dbReference type="InterPro" id="IPR050271">
    <property type="entry name" value="UDP-glycosyltransferase"/>
</dbReference>
<evidence type="ECO:0000256" key="9">
    <source>
        <dbReference type="ARBA" id="ARBA00023136"/>
    </source>
</evidence>
<feature type="chain" id="PRO_5041200863" description="glucuronosyltransferase" evidence="12">
    <location>
        <begin position="17"/>
        <end position="521"/>
    </location>
</feature>
<evidence type="ECO:0000256" key="12">
    <source>
        <dbReference type="SAM" id="SignalP"/>
    </source>
</evidence>
<dbReference type="CDD" id="cd03784">
    <property type="entry name" value="GT1_Gtf-like"/>
    <property type="match status" value="1"/>
</dbReference>
<evidence type="ECO:0000256" key="11">
    <source>
        <dbReference type="SAM" id="Phobius"/>
    </source>
</evidence>
<accession>A0AA39ILP5</accession>
<gene>
    <name evidence="13" type="ORF">QR680_009803</name>
</gene>
<evidence type="ECO:0000256" key="3">
    <source>
        <dbReference type="ARBA" id="ARBA00012544"/>
    </source>
</evidence>
<evidence type="ECO:0000256" key="4">
    <source>
        <dbReference type="ARBA" id="ARBA00022676"/>
    </source>
</evidence>
<proteinExistence type="inferred from homology"/>
<keyword evidence="9 11" id="KW-0472">Membrane</keyword>
<dbReference type="InterPro" id="IPR002213">
    <property type="entry name" value="UDP_glucos_trans"/>
</dbReference>
<dbReference type="Gene3D" id="3.40.50.2000">
    <property type="entry name" value="Glycogen Phosphorylase B"/>
    <property type="match status" value="1"/>
</dbReference>
<dbReference type="PANTHER" id="PTHR48043:SF23">
    <property type="entry name" value="UDP-GLUCURONOSYLTRANSFERASE"/>
    <property type="match status" value="1"/>
</dbReference>
<sequence length="521" mass="59712">MRLLAYLLATLSVCASFKVLVYSPRLGRSHVNFLGKIADVLVEEGHDVTVVLPKINPLVDTNGTELAKTITTEADPRAEAHFLRPEMLAKQWSLRDPSPFELKKRLDVVRWIHTHQCEKTLNDNALLDALKSEEFDLGISEAFDYCGLGLFAEINLEKHVVVQSTILFDSVASIFGVPNVPSVVPGALSRQANDMTYFGRILNLVSNYFTQSWLDSLRDSEEAILEKKHGRRTDFYRKMAEAVFVITNSDPLLDFPRPITEKVVNLGGLNVPEPEPLDAFWEEVMNRRSKTVYMSFGSMSQSHLMPPEMKKAVLETFRRFPEVTFIWKYEIDEDEVAKDVPNVVTHKWVPQNDLLAHPNLKLFVTHSGMASVLESTHRGVPMLCIPIFGDQFRNSQMAKRFGVAQMAQKAVLVDSDVFERNIREMLENERRVHYRKNASRLSQMMAKRPRNQREELVKHIKFAAEYGSLPEYRIPQLSFLQYYMLDIIVPAFILMAFAIYFVIKLLFKVQVVLRSIKVKTT</sequence>
<keyword evidence="14" id="KW-1185">Reference proteome</keyword>
<evidence type="ECO:0000256" key="7">
    <source>
        <dbReference type="ARBA" id="ARBA00022729"/>
    </source>
</evidence>
<dbReference type="Proteomes" id="UP001175271">
    <property type="component" value="Unassembled WGS sequence"/>
</dbReference>
<dbReference type="GO" id="GO:0016020">
    <property type="term" value="C:membrane"/>
    <property type="evidence" value="ECO:0007669"/>
    <property type="project" value="UniProtKB-SubCell"/>
</dbReference>
<evidence type="ECO:0000313" key="13">
    <source>
        <dbReference type="EMBL" id="KAK0426608.1"/>
    </source>
</evidence>
<name>A0AA39ILP5_9BILA</name>
<dbReference type="GO" id="GO:0015020">
    <property type="term" value="F:glucuronosyltransferase activity"/>
    <property type="evidence" value="ECO:0007669"/>
    <property type="project" value="UniProtKB-EC"/>
</dbReference>
<comment type="caution">
    <text evidence="13">The sequence shown here is derived from an EMBL/GenBank/DDBJ whole genome shotgun (WGS) entry which is preliminary data.</text>
</comment>
<dbReference type="EC" id="2.4.1.17" evidence="3"/>
<evidence type="ECO:0000313" key="14">
    <source>
        <dbReference type="Proteomes" id="UP001175271"/>
    </source>
</evidence>